<comment type="caution">
    <text evidence="1">The sequence shown here is derived from an EMBL/GenBank/DDBJ whole genome shotgun (WGS) entry which is preliminary data.</text>
</comment>
<gene>
    <name evidence="1" type="ORF">FRY74_12570</name>
</gene>
<sequence>MTLPFFKNKIFCISYQRTGTTSTGQFFKDHGYKVATWGISNSNKWSLSWLKGDYEKIFKSFHFKKHQVFEDGPWWCNDFYKVLFHRFPKSKFILLERNPDKWFDSMLSHSNGKTLGNTHLHSILYNRELDFHNLGKKLAYYSGEIDNLLPLQEKHREHYKNIYITRINEIKMFFEIHNPDRLFFGSLEDKQVWNKIGVFFNIPVKENYNSHANKTKSK</sequence>
<dbReference type="OrthoDB" id="285690at2"/>
<protein>
    <recommendedName>
        <fullName evidence="3">Sulfotransferase family protein</fullName>
    </recommendedName>
</protein>
<dbReference type="PANTHER" id="PTHR36978:SF4">
    <property type="entry name" value="P-LOOP CONTAINING NUCLEOSIDE TRIPHOSPHATE HYDROLASE PROTEIN"/>
    <property type="match status" value="1"/>
</dbReference>
<evidence type="ECO:0008006" key="3">
    <source>
        <dbReference type="Google" id="ProtNLM"/>
    </source>
</evidence>
<accession>A0A5C6RMR8</accession>
<keyword evidence="2" id="KW-1185">Reference proteome</keyword>
<organism evidence="1 2">
    <name type="scientific">Vicingus serpentipes</name>
    <dbReference type="NCBI Taxonomy" id="1926625"/>
    <lineage>
        <taxon>Bacteria</taxon>
        <taxon>Pseudomonadati</taxon>
        <taxon>Bacteroidota</taxon>
        <taxon>Flavobacteriia</taxon>
        <taxon>Flavobacteriales</taxon>
        <taxon>Vicingaceae</taxon>
        <taxon>Vicingus</taxon>
    </lineage>
</organism>
<dbReference type="Pfam" id="PF17784">
    <property type="entry name" value="Sulfotransfer_4"/>
    <property type="match status" value="1"/>
</dbReference>
<name>A0A5C6RMR8_9FLAO</name>
<proteinExistence type="predicted"/>
<dbReference type="Proteomes" id="UP000321721">
    <property type="component" value="Unassembled WGS sequence"/>
</dbReference>
<dbReference type="InterPro" id="IPR040632">
    <property type="entry name" value="Sulfotransfer_4"/>
</dbReference>
<dbReference type="Gene3D" id="3.40.50.300">
    <property type="entry name" value="P-loop containing nucleotide triphosphate hydrolases"/>
    <property type="match status" value="1"/>
</dbReference>
<reference evidence="1 2" key="1">
    <citation type="submission" date="2019-08" db="EMBL/GenBank/DDBJ databases">
        <title>Genome of Vicingus serpentipes NCIMB 15042.</title>
        <authorList>
            <person name="Bowman J.P."/>
        </authorList>
    </citation>
    <scope>NUCLEOTIDE SEQUENCE [LARGE SCALE GENOMIC DNA]</scope>
    <source>
        <strain evidence="1 2">NCIMB 15042</strain>
    </source>
</reference>
<dbReference type="EMBL" id="VOOS01000007">
    <property type="protein sequence ID" value="TXB63698.1"/>
    <property type="molecule type" value="Genomic_DNA"/>
</dbReference>
<dbReference type="AlphaFoldDB" id="A0A5C6RMR8"/>
<evidence type="ECO:0000313" key="2">
    <source>
        <dbReference type="Proteomes" id="UP000321721"/>
    </source>
</evidence>
<dbReference type="RefSeq" id="WP_147102152.1">
    <property type="nucleotide sequence ID" value="NZ_VOOS01000007.1"/>
</dbReference>
<dbReference type="SUPFAM" id="SSF52540">
    <property type="entry name" value="P-loop containing nucleoside triphosphate hydrolases"/>
    <property type="match status" value="1"/>
</dbReference>
<dbReference type="PANTHER" id="PTHR36978">
    <property type="entry name" value="P-LOOP CONTAINING NUCLEOTIDE TRIPHOSPHATE HYDROLASE"/>
    <property type="match status" value="1"/>
</dbReference>
<evidence type="ECO:0000313" key="1">
    <source>
        <dbReference type="EMBL" id="TXB63698.1"/>
    </source>
</evidence>
<dbReference type="InterPro" id="IPR027417">
    <property type="entry name" value="P-loop_NTPase"/>
</dbReference>